<dbReference type="PROSITE" id="PS51257">
    <property type="entry name" value="PROKAR_LIPOPROTEIN"/>
    <property type="match status" value="1"/>
</dbReference>
<dbReference type="EMBL" id="GBRH01190822">
    <property type="protein sequence ID" value="JAE07074.1"/>
    <property type="molecule type" value="Transcribed_RNA"/>
</dbReference>
<proteinExistence type="predicted"/>
<protein>
    <submittedName>
        <fullName evidence="1">Uncharacterized protein</fullName>
    </submittedName>
</protein>
<evidence type="ECO:0000313" key="1">
    <source>
        <dbReference type="EMBL" id="JAE07074.1"/>
    </source>
</evidence>
<dbReference type="AlphaFoldDB" id="A0A0A9F796"/>
<reference evidence="1" key="2">
    <citation type="journal article" date="2015" name="Data Brief">
        <title>Shoot transcriptome of the giant reed, Arundo donax.</title>
        <authorList>
            <person name="Barrero R.A."/>
            <person name="Guerrero F.D."/>
            <person name="Moolhuijzen P."/>
            <person name="Goolsby J.A."/>
            <person name="Tidwell J."/>
            <person name="Bellgard S.E."/>
            <person name="Bellgard M.I."/>
        </authorList>
    </citation>
    <scope>NUCLEOTIDE SEQUENCE</scope>
    <source>
        <tissue evidence="1">Shoot tissue taken approximately 20 cm above the soil surface</tissue>
    </source>
</reference>
<accession>A0A0A9F796</accession>
<sequence length="48" mass="5723">MCRLETFFFSSSGLSCLQHFLRAPTKLRLRWSSWLRHSRSCLLEPSFC</sequence>
<name>A0A0A9F796_ARUDO</name>
<organism evidence="1">
    <name type="scientific">Arundo donax</name>
    <name type="common">Giant reed</name>
    <name type="synonym">Donax arundinaceus</name>
    <dbReference type="NCBI Taxonomy" id="35708"/>
    <lineage>
        <taxon>Eukaryota</taxon>
        <taxon>Viridiplantae</taxon>
        <taxon>Streptophyta</taxon>
        <taxon>Embryophyta</taxon>
        <taxon>Tracheophyta</taxon>
        <taxon>Spermatophyta</taxon>
        <taxon>Magnoliopsida</taxon>
        <taxon>Liliopsida</taxon>
        <taxon>Poales</taxon>
        <taxon>Poaceae</taxon>
        <taxon>PACMAD clade</taxon>
        <taxon>Arundinoideae</taxon>
        <taxon>Arundineae</taxon>
        <taxon>Arundo</taxon>
    </lineage>
</organism>
<reference evidence="1" key="1">
    <citation type="submission" date="2014-09" db="EMBL/GenBank/DDBJ databases">
        <authorList>
            <person name="Magalhaes I.L.F."/>
            <person name="Oliveira U."/>
            <person name="Santos F.R."/>
            <person name="Vidigal T.H.D.A."/>
            <person name="Brescovit A.D."/>
            <person name="Santos A.J."/>
        </authorList>
    </citation>
    <scope>NUCLEOTIDE SEQUENCE</scope>
    <source>
        <tissue evidence="1">Shoot tissue taken approximately 20 cm above the soil surface</tissue>
    </source>
</reference>